<dbReference type="InterPro" id="IPR013785">
    <property type="entry name" value="Aldolase_TIM"/>
</dbReference>
<dbReference type="Pfam" id="PF00682">
    <property type="entry name" value="HMGL-like"/>
    <property type="match status" value="1"/>
</dbReference>
<dbReference type="CDD" id="cd07938">
    <property type="entry name" value="DRE_TIM_HMGL"/>
    <property type="match status" value="1"/>
</dbReference>
<dbReference type="NCBIfam" id="NF004283">
    <property type="entry name" value="PRK05692.1"/>
    <property type="match status" value="1"/>
</dbReference>
<evidence type="ECO:0000256" key="2">
    <source>
        <dbReference type="ARBA" id="ARBA00022723"/>
    </source>
</evidence>
<keyword evidence="3 5" id="KW-0456">Lyase</keyword>
<dbReference type="PROSITE" id="PS50991">
    <property type="entry name" value="PYR_CT"/>
    <property type="match status" value="1"/>
</dbReference>
<dbReference type="GO" id="GO:0016829">
    <property type="term" value="F:lyase activity"/>
    <property type="evidence" value="ECO:0007669"/>
    <property type="project" value="UniProtKB-KW"/>
</dbReference>
<sequence length="325" mass="35907">MSDRPKFVEFREEGPREGFQIEKRIYPLADRVALVEALAETGLKYIQVASFVSPKHVPQMADAEQLFAAIRRKPGVHYAALWLNEQGFERARRTPNVDLSAKLSLYASDAFARRNNGCSAEDMKERQRRWMELYAEAGLPIDNALVMAAFGCNYEGEIPPARVVELARWTDALCREYGQKLPKFFLADTMGWANPDSVRRLVGMVREALPEVRIGLHLHDTRGLGAANVLAALEMGVDLFDSSVAGLGGCPFASHGDATAAGNICTEDMVFLCHELGIETGIDLEALIECGRMAERIIGRKLSGRLIHSGSLTAYRRARPAKAAE</sequence>
<dbReference type="Proteomes" id="UP001519924">
    <property type="component" value="Unassembled WGS sequence"/>
</dbReference>
<dbReference type="InterPro" id="IPR043594">
    <property type="entry name" value="HMGL"/>
</dbReference>
<evidence type="ECO:0000313" key="6">
    <source>
        <dbReference type="Proteomes" id="UP001519924"/>
    </source>
</evidence>
<dbReference type="InterPro" id="IPR000891">
    <property type="entry name" value="PYR_CT"/>
</dbReference>
<keyword evidence="6" id="KW-1185">Reference proteome</keyword>
<protein>
    <submittedName>
        <fullName evidence="5">Hydroxymethylglutaryl-CoA lyase</fullName>
    </submittedName>
</protein>
<accession>A0ABS7F210</accession>
<evidence type="ECO:0000313" key="5">
    <source>
        <dbReference type="EMBL" id="MBW8268836.1"/>
    </source>
</evidence>
<keyword evidence="2" id="KW-0479">Metal-binding</keyword>
<reference evidence="5 6" key="1">
    <citation type="submission" date="2021-08" db="EMBL/GenBank/DDBJ databases">
        <title>Caldovatus sediminis gen. nov., sp. nov., a moderately thermophilic bacterium isolated from a hot spring.</title>
        <authorList>
            <person name="Hu C.-J."/>
            <person name="Li W.-J."/>
            <person name="Xian W.-D."/>
        </authorList>
    </citation>
    <scope>NUCLEOTIDE SEQUENCE [LARGE SCALE GENOMIC DNA]</scope>
    <source>
        <strain evidence="5 6">SYSU G05006</strain>
    </source>
</reference>
<feature type="domain" description="Pyruvate carboxyltransferase" evidence="4">
    <location>
        <begin position="8"/>
        <end position="288"/>
    </location>
</feature>
<dbReference type="PANTHER" id="PTHR42738">
    <property type="entry name" value="HYDROXYMETHYLGLUTARYL-COA LYASE"/>
    <property type="match status" value="1"/>
</dbReference>
<organism evidence="5 6">
    <name type="scientific">Caldovatus aquaticus</name>
    <dbReference type="NCBI Taxonomy" id="2865671"/>
    <lineage>
        <taxon>Bacteria</taxon>
        <taxon>Pseudomonadati</taxon>
        <taxon>Pseudomonadota</taxon>
        <taxon>Alphaproteobacteria</taxon>
        <taxon>Acetobacterales</taxon>
        <taxon>Roseomonadaceae</taxon>
        <taxon>Caldovatus</taxon>
    </lineage>
</organism>
<evidence type="ECO:0000259" key="4">
    <source>
        <dbReference type="PROSITE" id="PS50991"/>
    </source>
</evidence>
<name>A0ABS7F210_9PROT</name>
<proteinExistence type="inferred from homology"/>
<comment type="caution">
    <text evidence="5">The sequence shown here is derived from an EMBL/GenBank/DDBJ whole genome shotgun (WGS) entry which is preliminary data.</text>
</comment>
<dbReference type="PANTHER" id="PTHR42738:SF7">
    <property type="entry name" value="HYDROXYMETHYLGLUTARYL-COA LYASE"/>
    <property type="match status" value="1"/>
</dbReference>
<dbReference type="Gene3D" id="3.20.20.70">
    <property type="entry name" value="Aldolase class I"/>
    <property type="match status" value="1"/>
</dbReference>
<dbReference type="SUPFAM" id="SSF51569">
    <property type="entry name" value="Aldolase"/>
    <property type="match status" value="1"/>
</dbReference>
<evidence type="ECO:0000256" key="1">
    <source>
        <dbReference type="ARBA" id="ARBA00009405"/>
    </source>
</evidence>
<comment type="similarity">
    <text evidence="1">Belongs to the HMG-CoA lyase family.</text>
</comment>
<gene>
    <name evidence="5" type="ORF">K1J50_04990</name>
</gene>
<dbReference type="RefSeq" id="WP_220116337.1">
    <property type="nucleotide sequence ID" value="NZ_JAHZUY010000007.1"/>
</dbReference>
<dbReference type="EMBL" id="JAHZUY010000007">
    <property type="protein sequence ID" value="MBW8268836.1"/>
    <property type="molecule type" value="Genomic_DNA"/>
</dbReference>
<evidence type="ECO:0000256" key="3">
    <source>
        <dbReference type="ARBA" id="ARBA00023239"/>
    </source>
</evidence>